<keyword evidence="3" id="KW-1185">Reference proteome</keyword>
<organism evidence="2 3">
    <name type="scientific">Pseudopithomyces chartarum</name>
    <dbReference type="NCBI Taxonomy" id="1892770"/>
    <lineage>
        <taxon>Eukaryota</taxon>
        <taxon>Fungi</taxon>
        <taxon>Dikarya</taxon>
        <taxon>Ascomycota</taxon>
        <taxon>Pezizomycotina</taxon>
        <taxon>Dothideomycetes</taxon>
        <taxon>Pleosporomycetidae</taxon>
        <taxon>Pleosporales</taxon>
        <taxon>Massarineae</taxon>
        <taxon>Didymosphaeriaceae</taxon>
        <taxon>Pseudopithomyces</taxon>
    </lineage>
</organism>
<accession>A0AAN6M7X0</accession>
<feature type="compositionally biased region" description="Basic and acidic residues" evidence="1">
    <location>
        <begin position="452"/>
        <end position="468"/>
    </location>
</feature>
<feature type="compositionally biased region" description="Basic and acidic residues" evidence="1">
    <location>
        <begin position="532"/>
        <end position="548"/>
    </location>
</feature>
<dbReference type="EMBL" id="WVTA01000001">
    <property type="protein sequence ID" value="KAK3217468.1"/>
    <property type="molecule type" value="Genomic_DNA"/>
</dbReference>
<evidence type="ECO:0000313" key="2">
    <source>
        <dbReference type="EMBL" id="KAK3217468.1"/>
    </source>
</evidence>
<evidence type="ECO:0000256" key="1">
    <source>
        <dbReference type="SAM" id="MobiDB-lite"/>
    </source>
</evidence>
<name>A0AAN6M7X0_9PLEO</name>
<feature type="compositionally biased region" description="Basic and acidic residues" evidence="1">
    <location>
        <begin position="290"/>
        <end position="304"/>
    </location>
</feature>
<feature type="compositionally biased region" description="Basic and acidic residues" evidence="1">
    <location>
        <begin position="410"/>
        <end position="437"/>
    </location>
</feature>
<gene>
    <name evidence="2" type="ORF">GRF29_1g3176803</name>
</gene>
<feature type="compositionally biased region" description="Basic and acidic residues" evidence="1">
    <location>
        <begin position="7"/>
        <end position="36"/>
    </location>
</feature>
<feature type="region of interest" description="Disordered" evidence="1">
    <location>
        <begin position="110"/>
        <end position="168"/>
    </location>
</feature>
<feature type="compositionally biased region" description="Polar residues" evidence="1">
    <location>
        <begin position="113"/>
        <end position="144"/>
    </location>
</feature>
<reference evidence="2 3" key="1">
    <citation type="submission" date="2021-02" db="EMBL/GenBank/DDBJ databases">
        <title>Genome assembly of Pseudopithomyces chartarum.</title>
        <authorList>
            <person name="Jauregui R."/>
            <person name="Singh J."/>
            <person name="Voisey C."/>
        </authorList>
    </citation>
    <scope>NUCLEOTIDE SEQUENCE [LARGE SCALE GENOMIC DNA]</scope>
    <source>
        <strain evidence="2 3">AGR01</strain>
    </source>
</reference>
<feature type="region of interest" description="Disordered" evidence="1">
    <location>
        <begin position="189"/>
        <end position="227"/>
    </location>
</feature>
<feature type="compositionally biased region" description="Basic and acidic residues" evidence="1">
    <location>
        <begin position="376"/>
        <end position="392"/>
    </location>
</feature>
<dbReference type="Proteomes" id="UP001280581">
    <property type="component" value="Unassembled WGS sequence"/>
</dbReference>
<feature type="region of interest" description="Disordered" evidence="1">
    <location>
        <begin position="570"/>
        <end position="589"/>
    </location>
</feature>
<comment type="caution">
    <text evidence="2">The sequence shown here is derived from an EMBL/GenBank/DDBJ whole genome shotgun (WGS) entry which is preliminary data.</text>
</comment>
<sequence>MPGVQEHPTRSDWDDESPKHKTLPDEPASKRLKTDAAHPPAATSRRLDATVAKDILAFLDVHKVSDAMTVGSLAIAFDETRQPLEVLQLQDKIRVGVLKVLLKVDAKDHPNAATMSNDASRQDTVTSQGLLAGAQSSKTDTEQPSLKRKREPASQAKNPKTQPVAAPSHAQEGMLNATRKDAAIQAINNGPVIPDASSPKKNAGNKEKPAVSITHDSGSRKRKCTEIDDEEPLAIDTVKRDIGKDRIAPITVKQDIGKDGIAPESSRNSKKVKLGHLGDVTSSRSNRLPRVVDEPKQPKAKEPPNRYQLTPKSKPKPEASAPVQKAVENVRPRRTQGYHGKPVLKSKPDHPSDVTVPRSDQTGTRVAAEPSKPKAKGPEIKTKPMTKSKPEANAKAQPVVAKTPSLRSQHVTDEARKPKRKATEDGHEPTKKPKLDVDGNFSTRSNPSAPRAFEKPVKPRAKEPENRFKLTRAAKPAAGLDVRPTKNIPPPRQNKRGVPEPIGTEAEESEERRKRQKTGAKSAIRPDILASTKERETPRPEDKEEFDMKEFLRSNGVFRQYEVERRSLAEELAEQDRLTADRRKRERQERRKVCDLIQLLYYKH</sequence>
<protein>
    <submittedName>
        <fullName evidence="2">Uncharacterized protein</fullName>
    </submittedName>
</protein>
<feature type="region of interest" description="Disordered" evidence="1">
    <location>
        <begin position="240"/>
        <end position="548"/>
    </location>
</feature>
<proteinExistence type="predicted"/>
<feature type="region of interest" description="Disordered" evidence="1">
    <location>
        <begin position="1"/>
        <end position="45"/>
    </location>
</feature>
<evidence type="ECO:0000313" key="3">
    <source>
        <dbReference type="Proteomes" id="UP001280581"/>
    </source>
</evidence>
<dbReference type="AlphaFoldDB" id="A0AAN6M7X0"/>